<keyword evidence="1" id="KW-0472">Membrane</keyword>
<gene>
    <name evidence="2" type="ORF">B7O98_02905</name>
</gene>
<comment type="caution">
    <text evidence="2">The sequence shown here is derived from an EMBL/GenBank/DDBJ whole genome shotgun (WGS) entry which is preliminary data.</text>
</comment>
<evidence type="ECO:0000256" key="1">
    <source>
        <dbReference type="SAM" id="Phobius"/>
    </source>
</evidence>
<organism evidence="2 3">
    <name type="scientific">Zestosphaera tikiterensis</name>
    <dbReference type="NCBI Taxonomy" id="1973259"/>
    <lineage>
        <taxon>Archaea</taxon>
        <taxon>Thermoproteota</taxon>
        <taxon>Thermoprotei</taxon>
        <taxon>Desulfurococcales</taxon>
        <taxon>Desulfurococcaceae</taxon>
        <taxon>Zestosphaera</taxon>
    </lineage>
</organism>
<reference evidence="2" key="1">
    <citation type="submission" date="2017-04" db="EMBL/GenBank/DDBJ databases">
        <authorList>
            <person name="Afonso C.L."/>
            <person name="Miller P.J."/>
            <person name="Scott M.A."/>
            <person name="Spackman E."/>
            <person name="Goraichik I."/>
            <person name="Dimitrov K.M."/>
            <person name="Suarez D.L."/>
            <person name="Swayne D.E."/>
        </authorList>
    </citation>
    <scope>NUCLEOTIDE SEQUENCE</scope>
    <source>
        <strain evidence="2">NZ3</strain>
    </source>
</reference>
<protein>
    <submittedName>
        <fullName evidence="2">Uncharacterized protein</fullName>
    </submittedName>
</protein>
<feature type="transmembrane region" description="Helical" evidence="1">
    <location>
        <begin position="6"/>
        <end position="24"/>
    </location>
</feature>
<evidence type="ECO:0000313" key="3">
    <source>
        <dbReference type="Proteomes" id="UP000244093"/>
    </source>
</evidence>
<keyword evidence="1" id="KW-1133">Transmembrane helix</keyword>
<proteinExistence type="predicted"/>
<keyword evidence="1" id="KW-0812">Transmembrane</keyword>
<feature type="transmembrane region" description="Helical" evidence="1">
    <location>
        <begin position="74"/>
        <end position="95"/>
    </location>
</feature>
<reference evidence="2" key="2">
    <citation type="journal article" date="2018" name="Syst. Appl. Microbiol.">
        <title>A new symbiotic nanoarchaeote (Candidatus Nanoclepta minutus) and its host (Zestosphaera tikiterensis gen. nov., sp. nov.) from a New Zealand hot spring.</title>
        <authorList>
            <person name="St John E."/>
            <person name="Liu Y."/>
            <person name="Podar M."/>
            <person name="Stott M.B."/>
            <person name="Meneghin J."/>
            <person name="Chen Z."/>
            <person name="Lagutin K."/>
            <person name="Mitchell K."/>
            <person name="Reysenbach A.L."/>
        </authorList>
    </citation>
    <scope>NUCLEOTIDE SEQUENCE [LARGE SCALE GENOMIC DNA]</scope>
    <source>
        <strain evidence="2">NZ3</strain>
    </source>
</reference>
<feature type="transmembrane region" description="Helical" evidence="1">
    <location>
        <begin position="33"/>
        <end position="54"/>
    </location>
</feature>
<name>A0A2R7Y783_9CREN</name>
<dbReference type="EMBL" id="NBVN01000002">
    <property type="protein sequence ID" value="PUA33388.1"/>
    <property type="molecule type" value="Genomic_DNA"/>
</dbReference>
<dbReference type="Proteomes" id="UP000244093">
    <property type="component" value="Unassembled WGS sequence"/>
</dbReference>
<sequence>MDHIVLSAVTSFTLLIGMLILHVFKSSKITRDLLMLSSVLTATTYYLYVASVAITRKLTITPIPFFLIATNTTYSVYILDIPQVILLIYIINLTLKKVFTKKPSD</sequence>
<dbReference type="AlphaFoldDB" id="A0A2R7Y783"/>
<accession>A0A2R7Y783</accession>
<evidence type="ECO:0000313" key="2">
    <source>
        <dbReference type="EMBL" id="PUA33388.1"/>
    </source>
</evidence>